<keyword evidence="7" id="KW-1185">Reference proteome</keyword>
<keyword evidence="3" id="KW-0804">Transcription</keyword>
<feature type="compositionally biased region" description="Gly residues" evidence="4">
    <location>
        <begin position="1"/>
        <end position="10"/>
    </location>
</feature>
<sequence>MGSRGAGAGGGREHAAGGPAERRARALDEEVRAAVAAGDLGQAERRLAALEGGAFARTPLGAALAASAAALVALATDRPANADALATAAAEHARAIRSPALEARAAVLAGRAQAALGADDVAAERFAEARSLARLAGDGQLAREADRCRAALASRASAAAAGPAERGLTARQLEIALLAADGRTNREVAAALGISEHTVNAHLRAAFRRLGVSRRRALATVLNARAQR</sequence>
<dbReference type="PANTHER" id="PTHR44688:SF16">
    <property type="entry name" value="DNA-BINDING TRANSCRIPTIONAL ACTIVATOR DEVR_DOSR"/>
    <property type="match status" value="1"/>
</dbReference>
<proteinExistence type="predicted"/>
<evidence type="ECO:0000256" key="1">
    <source>
        <dbReference type="ARBA" id="ARBA00023015"/>
    </source>
</evidence>
<dbReference type="InterPro" id="IPR036388">
    <property type="entry name" value="WH-like_DNA-bd_sf"/>
</dbReference>
<dbReference type="Gene3D" id="1.10.10.10">
    <property type="entry name" value="Winged helix-like DNA-binding domain superfamily/Winged helix DNA-binding domain"/>
    <property type="match status" value="1"/>
</dbReference>
<dbReference type="InterPro" id="IPR016032">
    <property type="entry name" value="Sig_transdc_resp-reg_C-effctor"/>
</dbReference>
<dbReference type="EMBL" id="JACHNU010000001">
    <property type="protein sequence ID" value="MBB4660845.1"/>
    <property type="molecule type" value="Genomic_DNA"/>
</dbReference>
<dbReference type="Proteomes" id="UP000585272">
    <property type="component" value="Unassembled WGS sequence"/>
</dbReference>
<dbReference type="PANTHER" id="PTHR44688">
    <property type="entry name" value="DNA-BINDING TRANSCRIPTIONAL ACTIVATOR DEVR_DOSR"/>
    <property type="match status" value="1"/>
</dbReference>
<dbReference type="AlphaFoldDB" id="A0A840I951"/>
<feature type="compositionally biased region" description="Basic and acidic residues" evidence="4">
    <location>
        <begin position="11"/>
        <end position="24"/>
    </location>
</feature>
<dbReference type="GO" id="GO:0006355">
    <property type="term" value="P:regulation of DNA-templated transcription"/>
    <property type="evidence" value="ECO:0007669"/>
    <property type="project" value="InterPro"/>
</dbReference>
<keyword evidence="1" id="KW-0805">Transcription regulation</keyword>
<dbReference type="PROSITE" id="PS50043">
    <property type="entry name" value="HTH_LUXR_2"/>
    <property type="match status" value="1"/>
</dbReference>
<organism evidence="6 7">
    <name type="scientific">Conexibacter arvalis</name>
    <dbReference type="NCBI Taxonomy" id="912552"/>
    <lineage>
        <taxon>Bacteria</taxon>
        <taxon>Bacillati</taxon>
        <taxon>Actinomycetota</taxon>
        <taxon>Thermoleophilia</taxon>
        <taxon>Solirubrobacterales</taxon>
        <taxon>Conexibacteraceae</taxon>
        <taxon>Conexibacter</taxon>
    </lineage>
</organism>
<feature type="domain" description="HTH luxR-type" evidence="5">
    <location>
        <begin position="161"/>
        <end position="226"/>
    </location>
</feature>
<evidence type="ECO:0000256" key="2">
    <source>
        <dbReference type="ARBA" id="ARBA00023125"/>
    </source>
</evidence>
<evidence type="ECO:0000256" key="3">
    <source>
        <dbReference type="ARBA" id="ARBA00023163"/>
    </source>
</evidence>
<evidence type="ECO:0000256" key="4">
    <source>
        <dbReference type="SAM" id="MobiDB-lite"/>
    </source>
</evidence>
<comment type="caution">
    <text evidence="6">The sequence shown here is derived from an EMBL/GenBank/DDBJ whole genome shotgun (WGS) entry which is preliminary data.</text>
</comment>
<dbReference type="InterPro" id="IPR000792">
    <property type="entry name" value="Tscrpt_reg_LuxR_C"/>
</dbReference>
<evidence type="ECO:0000259" key="5">
    <source>
        <dbReference type="PROSITE" id="PS50043"/>
    </source>
</evidence>
<gene>
    <name evidence="6" type="ORF">BDZ31_000418</name>
</gene>
<keyword evidence="2 6" id="KW-0238">DNA-binding</keyword>
<accession>A0A840I951</accession>
<dbReference type="Pfam" id="PF00196">
    <property type="entry name" value="GerE"/>
    <property type="match status" value="1"/>
</dbReference>
<evidence type="ECO:0000313" key="7">
    <source>
        <dbReference type="Proteomes" id="UP000585272"/>
    </source>
</evidence>
<dbReference type="PRINTS" id="PR00038">
    <property type="entry name" value="HTHLUXR"/>
</dbReference>
<dbReference type="PROSITE" id="PS00622">
    <property type="entry name" value="HTH_LUXR_1"/>
    <property type="match status" value="1"/>
</dbReference>
<name>A0A840I951_9ACTN</name>
<evidence type="ECO:0000313" key="6">
    <source>
        <dbReference type="EMBL" id="MBB4660845.1"/>
    </source>
</evidence>
<protein>
    <submittedName>
        <fullName evidence="6">DNA-binding CsgD family transcriptional regulator</fullName>
    </submittedName>
</protein>
<dbReference type="SMART" id="SM00421">
    <property type="entry name" value="HTH_LUXR"/>
    <property type="match status" value="1"/>
</dbReference>
<feature type="region of interest" description="Disordered" evidence="4">
    <location>
        <begin position="1"/>
        <end position="24"/>
    </location>
</feature>
<dbReference type="GO" id="GO:0003677">
    <property type="term" value="F:DNA binding"/>
    <property type="evidence" value="ECO:0007669"/>
    <property type="project" value="UniProtKB-KW"/>
</dbReference>
<dbReference type="RefSeq" id="WP_183338498.1">
    <property type="nucleotide sequence ID" value="NZ_JACHNU010000001.1"/>
</dbReference>
<dbReference type="CDD" id="cd06170">
    <property type="entry name" value="LuxR_C_like"/>
    <property type="match status" value="1"/>
</dbReference>
<dbReference type="SUPFAM" id="SSF46894">
    <property type="entry name" value="C-terminal effector domain of the bipartite response regulators"/>
    <property type="match status" value="1"/>
</dbReference>
<reference evidence="6 7" key="1">
    <citation type="submission" date="2020-08" db="EMBL/GenBank/DDBJ databases">
        <title>Genomic Encyclopedia of Archaeal and Bacterial Type Strains, Phase II (KMG-II): from individual species to whole genera.</title>
        <authorList>
            <person name="Goeker M."/>
        </authorList>
    </citation>
    <scope>NUCLEOTIDE SEQUENCE [LARGE SCALE GENOMIC DNA]</scope>
    <source>
        <strain evidence="6 7">DSM 23288</strain>
    </source>
</reference>